<gene>
    <name evidence="1" type="ORF">N656DRAFT_800278</name>
</gene>
<protein>
    <submittedName>
        <fullName evidence="1">Uncharacterized protein</fullName>
    </submittedName>
</protein>
<evidence type="ECO:0000313" key="1">
    <source>
        <dbReference type="EMBL" id="KAK4110398.1"/>
    </source>
</evidence>
<proteinExistence type="predicted"/>
<name>A0AAN6TA28_9PEZI</name>
<dbReference type="RefSeq" id="XP_064667968.1">
    <property type="nucleotide sequence ID" value="XM_064817991.1"/>
</dbReference>
<comment type="caution">
    <text evidence="1">The sequence shown here is derived from an EMBL/GenBank/DDBJ whole genome shotgun (WGS) entry which is preliminary data.</text>
</comment>
<keyword evidence="2" id="KW-1185">Reference proteome</keyword>
<dbReference type="GeneID" id="89942116"/>
<reference evidence="1" key="2">
    <citation type="submission" date="2023-05" db="EMBL/GenBank/DDBJ databases">
        <authorList>
            <consortium name="Lawrence Berkeley National Laboratory"/>
            <person name="Steindorff A."/>
            <person name="Hensen N."/>
            <person name="Bonometti L."/>
            <person name="Westerberg I."/>
            <person name="Brannstrom I.O."/>
            <person name="Guillou S."/>
            <person name="Cros-Aarteil S."/>
            <person name="Calhoun S."/>
            <person name="Haridas S."/>
            <person name="Kuo A."/>
            <person name="Mondo S."/>
            <person name="Pangilinan J."/>
            <person name="Riley R."/>
            <person name="Labutti K."/>
            <person name="Andreopoulos B."/>
            <person name="Lipzen A."/>
            <person name="Chen C."/>
            <person name="Yanf M."/>
            <person name="Daum C."/>
            <person name="Ng V."/>
            <person name="Clum A."/>
            <person name="Ohm R."/>
            <person name="Martin F."/>
            <person name="Silar P."/>
            <person name="Natvig D."/>
            <person name="Lalanne C."/>
            <person name="Gautier V."/>
            <person name="Ament-Velasquez S.L."/>
            <person name="Kruys A."/>
            <person name="Hutchinson M.I."/>
            <person name="Powell A.J."/>
            <person name="Barry K."/>
            <person name="Miller A.N."/>
            <person name="Grigoriev I.V."/>
            <person name="Debuchy R."/>
            <person name="Gladieux P."/>
            <person name="Thoren M.H."/>
            <person name="Johannesson H."/>
        </authorList>
    </citation>
    <scope>NUCLEOTIDE SEQUENCE</scope>
    <source>
        <strain evidence="1">CBS 508.74</strain>
    </source>
</reference>
<reference evidence="1" key="1">
    <citation type="journal article" date="2023" name="Mol. Phylogenet. Evol.">
        <title>Genome-scale phylogeny and comparative genomics of the fungal order Sordariales.</title>
        <authorList>
            <person name="Hensen N."/>
            <person name="Bonometti L."/>
            <person name="Westerberg I."/>
            <person name="Brannstrom I.O."/>
            <person name="Guillou S."/>
            <person name="Cros-Aarteil S."/>
            <person name="Calhoun S."/>
            <person name="Haridas S."/>
            <person name="Kuo A."/>
            <person name="Mondo S."/>
            <person name="Pangilinan J."/>
            <person name="Riley R."/>
            <person name="LaButti K."/>
            <person name="Andreopoulos B."/>
            <person name="Lipzen A."/>
            <person name="Chen C."/>
            <person name="Yan M."/>
            <person name="Daum C."/>
            <person name="Ng V."/>
            <person name="Clum A."/>
            <person name="Steindorff A."/>
            <person name="Ohm R.A."/>
            <person name="Martin F."/>
            <person name="Silar P."/>
            <person name="Natvig D.O."/>
            <person name="Lalanne C."/>
            <person name="Gautier V."/>
            <person name="Ament-Velasquez S.L."/>
            <person name="Kruys A."/>
            <person name="Hutchinson M.I."/>
            <person name="Powell A.J."/>
            <person name="Barry K."/>
            <person name="Miller A.N."/>
            <person name="Grigoriev I.V."/>
            <person name="Debuchy R."/>
            <person name="Gladieux P."/>
            <person name="Hiltunen Thoren M."/>
            <person name="Johannesson H."/>
        </authorList>
    </citation>
    <scope>NUCLEOTIDE SEQUENCE</scope>
    <source>
        <strain evidence="1">CBS 508.74</strain>
    </source>
</reference>
<accession>A0AAN6TA28</accession>
<evidence type="ECO:0000313" key="2">
    <source>
        <dbReference type="Proteomes" id="UP001302812"/>
    </source>
</evidence>
<dbReference type="EMBL" id="MU853351">
    <property type="protein sequence ID" value="KAK4110398.1"/>
    <property type="molecule type" value="Genomic_DNA"/>
</dbReference>
<sequence>MLFGDPTMTATDAVVDVLDRARKEIKRMLERVVEQMKVSSAPAHLLLIGDGALLVTLRPAERGEVHPAHTPRRCQRGRRGNC</sequence>
<organism evidence="1 2">
    <name type="scientific">Canariomyces notabilis</name>
    <dbReference type="NCBI Taxonomy" id="2074819"/>
    <lineage>
        <taxon>Eukaryota</taxon>
        <taxon>Fungi</taxon>
        <taxon>Dikarya</taxon>
        <taxon>Ascomycota</taxon>
        <taxon>Pezizomycotina</taxon>
        <taxon>Sordariomycetes</taxon>
        <taxon>Sordariomycetidae</taxon>
        <taxon>Sordariales</taxon>
        <taxon>Chaetomiaceae</taxon>
        <taxon>Canariomyces</taxon>
    </lineage>
</organism>
<dbReference type="AlphaFoldDB" id="A0AAN6TA28"/>
<dbReference type="Proteomes" id="UP001302812">
    <property type="component" value="Unassembled WGS sequence"/>
</dbReference>